<organism evidence="3 4">
    <name type="scientific">Candidatus Manganitrophus noduliformans</name>
    <dbReference type="NCBI Taxonomy" id="2606439"/>
    <lineage>
        <taxon>Bacteria</taxon>
        <taxon>Pseudomonadati</taxon>
        <taxon>Nitrospirota</taxon>
        <taxon>Nitrospiria</taxon>
        <taxon>Candidatus Troglogloeales</taxon>
        <taxon>Candidatus Manganitrophaceae</taxon>
        <taxon>Candidatus Manganitrophus</taxon>
    </lineage>
</organism>
<protein>
    <submittedName>
        <fullName evidence="3">Porin family protein</fullName>
    </submittedName>
</protein>
<accession>A0A7X6IAV2</accession>
<name>A0A7X6IAV2_9BACT</name>
<dbReference type="Proteomes" id="UP000534783">
    <property type="component" value="Unassembled WGS sequence"/>
</dbReference>
<evidence type="ECO:0000259" key="2">
    <source>
        <dbReference type="Pfam" id="PF13505"/>
    </source>
</evidence>
<keyword evidence="1" id="KW-0732">Signal</keyword>
<dbReference type="AlphaFoldDB" id="A0A7X6IAV2"/>
<evidence type="ECO:0000313" key="4">
    <source>
        <dbReference type="Proteomes" id="UP000534783"/>
    </source>
</evidence>
<reference evidence="3 4" key="1">
    <citation type="journal article" date="2020" name="Nature">
        <title>Bacterial chemolithoautotrophy via manganese oxidation.</title>
        <authorList>
            <person name="Yu H."/>
            <person name="Leadbetter J.R."/>
        </authorList>
    </citation>
    <scope>NUCLEOTIDE SEQUENCE [LARGE SCALE GENOMIC DNA]</scope>
    <source>
        <strain evidence="3 4">Mn-1</strain>
    </source>
</reference>
<evidence type="ECO:0000313" key="3">
    <source>
        <dbReference type="EMBL" id="NKE70765.1"/>
    </source>
</evidence>
<dbReference type="Gene3D" id="2.40.160.20">
    <property type="match status" value="1"/>
</dbReference>
<dbReference type="Pfam" id="PF13505">
    <property type="entry name" value="OMP_b-brl"/>
    <property type="match status" value="1"/>
</dbReference>
<feature type="domain" description="Outer membrane protein beta-barrel" evidence="2">
    <location>
        <begin position="40"/>
        <end position="229"/>
    </location>
</feature>
<keyword evidence="4" id="KW-1185">Reference proteome</keyword>
<evidence type="ECO:0000256" key="1">
    <source>
        <dbReference type="ARBA" id="ARBA00022729"/>
    </source>
</evidence>
<proteinExistence type="predicted"/>
<dbReference type="InterPro" id="IPR011250">
    <property type="entry name" value="OMP/PagP_B-barrel"/>
</dbReference>
<dbReference type="InterPro" id="IPR027385">
    <property type="entry name" value="Beta-barrel_OMP"/>
</dbReference>
<sequence>MLSDLSEERRRGSRENFSHVRTKGGKMKRFLFMFPLIATLFTAGLAAAEIRPGSREFGIHAGAFFGDDLTDQSILGRRPELDDAFVLGAHYLYHPTMALGVEGRYTFVPSEVKNAPGGGSDMNVHLLDLNLHWNANPRDPINYYLITGIGWARGDLDGDIILGSVAGVPARISDDSGFTYNVGLGAATQMTERISLKAEGRYRYIDRLVDRFEESLNTWEATVGIGWGF</sequence>
<dbReference type="SUPFAM" id="SSF56925">
    <property type="entry name" value="OMPA-like"/>
    <property type="match status" value="1"/>
</dbReference>
<dbReference type="EMBL" id="VTOW01000001">
    <property type="protein sequence ID" value="NKE70765.1"/>
    <property type="molecule type" value="Genomic_DNA"/>
</dbReference>
<gene>
    <name evidence="3" type="ORF">MNODULE_08440</name>
</gene>
<comment type="caution">
    <text evidence="3">The sequence shown here is derived from an EMBL/GenBank/DDBJ whole genome shotgun (WGS) entry which is preliminary data.</text>
</comment>